<evidence type="ECO:0000256" key="1">
    <source>
        <dbReference type="SAM" id="MobiDB-lite"/>
    </source>
</evidence>
<keyword evidence="2" id="KW-0812">Transmembrane</keyword>
<sequence>MTMNDPYRISRDDTSRAAPPRSSRPPRPGGAVLRAVLWVVLMVSAVVNVIANNLGDGISPLGMGAGVVSVACIAALIIHHFRGRGA</sequence>
<reference evidence="3" key="1">
    <citation type="submission" date="2021-01" db="EMBL/GenBank/DDBJ databases">
        <title>Whole genome shotgun sequence of Sinosporangium siamense NBRC 109515.</title>
        <authorList>
            <person name="Komaki H."/>
            <person name="Tamura T."/>
        </authorList>
    </citation>
    <scope>NUCLEOTIDE SEQUENCE</scope>
    <source>
        <strain evidence="3">NBRC 109515</strain>
    </source>
</reference>
<evidence type="ECO:0000313" key="4">
    <source>
        <dbReference type="Proteomes" id="UP000606172"/>
    </source>
</evidence>
<name>A0A919RPI5_9ACTN</name>
<accession>A0A919RPI5</accession>
<feature type="region of interest" description="Disordered" evidence="1">
    <location>
        <begin position="1"/>
        <end position="29"/>
    </location>
</feature>
<comment type="caution">
    <text evidence="3">The sequence shown here is derived from an EMBL/GenBank/DDBJ whole genome shotgun (WGS) entry which is preliminary data.</text>
</comment>
<keyword evidence="2" id="KW-0472">Membrane</keyword>
<organism evidence="3 4">
    <name type="scientific">Sinosporangium siamense</name>
    <dbReference type="NCBI Taxonomy" id="1367973"/>
    <lineage>
        <taxon>Bacteria</taxon>
        <taxon>Bacillati</taxon>
        <taxon>Actinomycetota</taxon>
        <taxon>Actinomycetes</taxon>
        <taxon>Streptosporangiales</taxon>
        <taxon>Streptosporangiaceae</taxon>
        <taxon>Sinosporangium</taxon>
    </lineage>
</organism>
<dbReference type="AlphaFoldDB" id="A0A919RPI5"/>
<keyword evidence="4" id="KW-1185">Reference proteome</keyword>
<feature type="transmembrane region" description="Helical" evidence="2">
    <location>
        <begin position="57"/>
        <end position="78"/>
    </location>
</feature>
<feature type="transmembrane region" description="Helical" evidence="2">
    <location>
        <begin position="31"/>
        <end position="51"/>
    </location>
</feature>
<dbReference type="EMBL" id="BOOW01000061">
    <property type="protein sequence ID" value="GII97483.1"/>
    <property type="molecule type" value="Genomic_DNA"/>
</dbReference>
<proteinExistence type="predicted"/>
<evidence type="ECO:0000313" key="3">
    <source>
        <dbReference type="EMBL" id="GII97483.1"/>
    </source>
</evidence>
<protein>
    <submittedName>
        <fullName evidence="3">Uncharacterized protein</fullName>
    </submittedName>
</protein>
<dbReference type="Proteomes" id="UP000606172">
    <property type="component" value="Unassembled WGS sequence"/>
</dbReference>
<gene>
    <name evidence="3" type="ORF">Ssi02_77140</name>
</gene>
<keyword evidence="2" id="KW-1133">Transmembrane helix</keyword>
<evidence type="ECO:0000256" key="2">
    <source>
        <dbReference type="SAM" id="Phobius"/>
    </source>
</evidence>